<dbReference type="SUPFAM" id="SSF54791">
    <property type="entry name" value="Eukaryotic type KH-domain (KH-domain type I)"/>
    <property type="match status" value="1"/>
</dbReference>
<dbReference type="GO" id="GO:0003723">
    <property type="term" value="F:RNA binding"/>
    <property type="evidence" value="ECO:0007669"/>
    <property type="project" value="InterPro"/>
</dbReference>
<evidence type="ECO:0000313" key="4">
    <source>
        <dbReference type="Proteomes" id="UP000054636"/>
    </source>
</evidence>
<dbReference type="Proteomes" id="UP000054636">
    <property type="component" value="Unassembled WGS sequence"/>
</dbReference>
<dbReference type="PANTHER" id="PTHR21321:SF1">
    <property type="entry name" value="EXOSOME COMPLEX COMPONENT RRP40"/>
    <property type="match status" value="1"/>
</dbReference>
<proteinExistence type="predicted"/>
<dbReference type="FunFam" id="3.30.1370.10:FF:000038">
    <property type="entry name" value="exosome complex component RRP40"/>
    <property type="match status" value="1"/>
</dbReference>
<dbReference type="GO" id="GO:0000177">
    <property type="term" value="C:cytoplasmic exosome (RNase complex)"/>
    <property type="evidence" value="ECO:0007669"/>
    <property type="project" value="TreeGrafter"/>
</dbReference>
<reference evidence="3 4" key="1">
    <citation type="submission" date="2015-11" db="EMBL/GenBank/DDBJ databases">
        <title>Genomes and virulence difference between two physiological races of Phytophthora nicotianae.</title>
        <authorList>
            <person name="Liu H."/>
            <person name="Ma X."/>
            <person name="Yu H."/>
            <person name="Fang D."/>
            <person name="Li Y."/>
            <person name="Wang X."/>
            <person name="Wang W."/>
            <person name="Dong Y."/>
            <person name="Xiao B."/>
        </authorList>
    </citation>
    <scope>NUCLEOTIDE SEQUENCE [LARGE SCALE GENOMIC DNA]</scope>
    <source>
        <strain evidence="4">race 1</strain>
    </source>
</reference>
<dbReference type="GO" id="GO:0000176">
    <property type="term" value="C:nuclear exosome (RNase complex)"/>
    <property type="evidence" value="ECO:0007669"/>
    <property type="project" value="TreeGrafter"/>
</dbReference>
<protein>
    <recommendedName>
        <fullName evidence="2">K Homology domain-containing protein</fullName>
    </recommendedName>
</protein>
<sequence length="128" mass="13684">MKLSNETVTIELKNGTIVHGTITAPPSVTKKDWMTGLAIYGELNDGYVFKTSIGLAKSLLHEDCQVLASLGKKLAFEVAVGVNGVVWVNAKTTKNITIISNAIMNSETMSPSEVDAMVSRLVEDADDA</sequence>
<dbReference type="Gene3D" id="3.30.1370.10">
    <property type="entry name" value="K Homology domain, type 1"/>
    <property type="match status" value="1"/>
</dbReference>
<dbReference type="Pfam" id="PF15985">
    <property type="entry name" value="KH_6"/>
    <property type="match status" value="1"/>
</dbReference>
<feature type="domain" description="K Homology" evidence="2">
    <location>
        <begin position="46"/>
        <end position="93"/>
    </location>
</feature>
<dbReference type="InterPro" id="IPR004088">
    <property type="entry name" value="KH_dom_type_1"/>
</dbReference>
<dbReference type="InterPro" id="IPR036612">
    <property type="entry name" value="KH_dom_type_1_sf"/>
</dbReference>
<dbReference type="InterPro" id="IPR026699">
    <property type="entry name" value="Exosome_RNA_bind1/RRP40/RRP4"/>
</dbReference>
<dbReference type="PANTHER" id="PTHR21321">
    <property type="entry name" value="PNAS-3 RELATED"/>
    <property type="match status" value="1"/>
</dbReference>
<comment type="caution">
    <text evidence="3">The sequence shown here is derived from an EMBL/GenBank/DDBJ whole genome shotgun (WGS) entry which is preliminary data.</text>
</comment>
<accession>A0A0W8CS24</accession>
<comment type="subcellular location">
    <subcellularLocation>
        <location evidence="1">Nucleus</location>
    </subcellularLocation>
</comment>
<dbReference type="GO" id="GO:0071051">
    <property type="term" value="P:poly(A)-dependent snoRNA 3'-end processing"/>
    <property type="evidence" value="ECO:0007669"/>
    <property type="project" value="TreeGrafter"/>
</dbReference>
<dbReference type="AlphaFoldDB" id="A0A0W8CS24"/>
<evidence type="ECO:0000313" key="3">
    <source>
        <dbReference type="EMBL" id="KUF86840.1"/>
    </source>
</evidence>
<organism evidence="3 4">
    <name type="scientific">Phytophthora nicotianae</name>
    <name type="common">Potato buckeye rot agent</name>
    <name type="synonym">Phytophthora parasitica</name>
    <dbReference type="NCBI Taxonomy" id="4792"/>
    <lineage>
        <taxon>Eukaryota</taxon>
        <taxon>Sar</taxon>
        <taxon>Stramenopiles</taxon>
        <taxon>Oomycota</taxon>
        <taxon>Peronosporomycetes</taxon>
        <taxon>Peronosporales</taxon>
        <taxon>Peronosporaceae</taxon>
        <taxon>Phytophthora</taxon>
    </lineage>
</organism>
<dbReference type="GO" id="GO:0034475">
    <property type="term" value="P:U4 snRNA 3'-end processing"/>
    <property type="evidence" value="ECO:0007669"/>
    <property type="project" value="TreeGrafter"/>
</dbReference>
<dbReference type="GO" id="GO:0071035">
    <property type="term" value="P:nuclear polyadenylation-dependent rRNA catabolic process"/>
    <property type="evidence" value="ECO:0007669"/>
    <property type="project" value="TreeGrafter"/>
</dbReference>
<dbReference type="GO" id="GO:0071034">
    <property type="term" value="P:CUT catabolic process"/>
    <property type="evidence" value="ECO:0007669"/>
    <property type="project" value="TreeGrafter"/>
</dbReference>
<dbReference type="GO" id="GO:0071038">
    <property type="term" value="P:TRAMP-dependent tRNA surveillance pathway"/>
    <property type="evidence" value="ECO:0007669"/>
    <property type="project" value="TreeGrafter"/>
</dbReference>
<name>A0A0W8CS24_PHYNI</name>
<dbReference type="Gene3D" id="2.30.30.100">
    <property type="match status" value="1"/>
</dbReference>
<dbReference type="GO" id="GO:0000467">
    <property type="term" value="P:exonucleolytic trimming to generate mature 3'-end of 5.8S rRNA from tricistronic rRNA transcript (SSU-rRNA, 5.8S rRNA, LSU-rRNA)"/>
    <property type="evidence" value="ECO:0007669"/>
    <property type="project" value="TreeGrafter"/>
</dbReference>
<dbReference type="EMBL" id="LNFP01001299">
    <property type="protein sequence ID" value="KUF86840.1"/>
    <property type="molecule type" value="Genomic_DNA"/>
</dbReference>
<gene>
    <name evidence="3" type="ORF">AM588_10001389</name>
</gene>
<evidence type="ECO:0000259" key="2">
    <source>
        <dbReference type="Pfam" id="PF15985"/>
    </source>
</evidence>
<evidence type="ECO:0000256" key="1">
    <source>
        <dbReference type="ARBA" id="ARBA00004123"/>
    </source>
</evidence>